<comment type="caution">
    <text evidence="1">The sequence shown here is derived from an EMBL/GenBank/DDBJ whole genome shotgun (WGS) entry which is preliminary data.</text>
</comment>
<gene>
    <name evidence="1" type="ORF">ACFSGJ_16335</name>
</gene>
<proteinExistence type="predicted"/>
<evidence type="ECO:0000313" key="2">
    <source>
        <dbReference type="Proteomes" id="UP001597353"/>
    </source>
</evidence>
<name>A0ABW4S8K0_9RHOB</name>
<sequence length="97" mass="10064">MRKEVSLELDGDALALCASIRAFILASGAPARGMSVRVTASGPSDAERDASDALYSDVSGFDLEADGGLIVHLPDGATLRLPPAAWNKLKISLRPAS</sequence>
<keyword evidence="2" id="KW-1185">Reference proteome</keyword>
<dbReference type="Proteomes" id="UP001597353">
    <property type="component" value="Unassembled WGS sequence"/>
</dbReference>
<reference evidence="2" key="1">
    <citation type="journal article" date="2019" name="Int. J. Syst. Evol. Microbiol.">
        <title>The Global Catalogue of Microorganisms (GCM) 10K type strain sequencing project: providing services to taxonomists for standard genome sequencing and annotation.</title>
        <authorList>
            <consortium name="The Broad Institute Genomics Platform"/>
            <consortium name="The Broad Institute Genome Sequencing Center for Infectious Disease"/>
            <person name="Wu L."/>
            <person name="Ma J."/>
        </authorList>
    </citation>
    <scope>NUCLEOTIDE SEQUENCE [LARGE SCALE GENOMIC DNA]</scope>
    <source>
        <strain evidence="2">CGMCC 4.7242</strain>
    </source>
</reference>
<organism evidence="1 2">
    <name type="scientific">Halodurantibacterium flavum</name>
    <dbReference type="NCBI Taxonomy" id="1382802"/>
    <lineage>
        <taxon>Bacteria</taxon>
        <taxon>Pseudomonadati</taxon>
        <taxon>Pseudomonadota</taxon>
        <taxon>Alphaproteobacteria</taxon>
        <taxon>Rhodobacterales</taxon>
        <taxon>Paracoccaceae</taxon>
        <taxon>Halodurantibacterium</taxon>
    </lineage>
</organism>
<dbReference type="RefSeq" id="WP_390264224.1">
    <property type="nucleotide sequence ID" value="NZ_JBHUGH010000013.1"/>
</dbReference>
<protein>
    <submittedName>
        <fullName evidence="1">Uncharacterized protein</fullName>
    </submittedName>
</protein>
<dbReference type="EMBL" id="JBHUGH010000013">
    <property type="protein sequence ID" value="MFD1913783.1"/>
    <property type="molecule type" value="Genomic_DNA"/>
</dbReference>
<evidence type="ECO:0000313" key="1">
    <source>
        <dbReference type="EMBL" id="MFD1913783.1"/>
    </source>
</evidence>
<accession>A0ABW4S8K0</accession>